<dbReference type="InParanoid" id="A0A7X0JYF0"/>
<dbReference type="RefSeq" id="WP_243749646.1">
    <property type="nucleotide sequence ID" value="NZ_JAAONY010000005.1"/>
</dbReference>
<keyword evidence="3" id="KW-0479">Metal-binding</keyword>
<evidence type="ECO:0000313" key="5">
    <source>
        <dbReference type="Proteomes" id="UP000528457"/>
    </source>
</evidence>
<feature type="binding site" evidence="3">
    <location>
        <position position="246"/>
    </location>
    <ligand>
        <name>Fe cation</name>
        <dbReference type="ChEBI" id="CHEBI:24875"/>
    </ligand>
</feature>
<dbReference type="Gene3D" id="3.40.190.10">
    <property type="entry name" value="Periplasmic binding protein-like II"/>
    <property type="match status" value="2"/>
</dbReference>
<dbReference type="SUPFAM" id="SSF53850">
    <property type="entry name" value="Periplasmic binding protein-like II"/>
    <property type="match status" value="1"/>
</dbReference>
<evidence type="ECO:0000256" key="3">
    <source>
        <dbReference type="PIRSR" id="PIRSR002825-1"/>
    </source>
</evidence>
<reference evidence="4 5" key="1">
    <citation type="submission" date="2020-08" db="EMBL/GenBank/DDBJ databases">
        <title>Genomic Encyclopedia of Type Strains, Phase IV (KMG-IV): sequencing the most valuable type-strain genomes for metagenomic binning, comparative biology and taxonomic classification.</title>
        <authorList>
            <person name="Goeker M."/>
        </authorList>
    </citation>
    <scope>NUCLEOTIDE SEQUENCE [LARGE SCALE GENOMIC DNA]</scope>
    <source>
        <strain evidence="4 5">DSM 22368</strain>
    </source>
</reference>
<feature type="binding site" evidence="3">
    <location>
        <position position="247"/>
    </location>
    <ligand>
        <name>Fe cation</name>
        <dbReference type="ChEBI" id="CHEBI:24875"/>
    </ligand>
</feature>
<dbReference type="PANTHER" id="PTHR30006:SF15">
    <property type="entry name" value="IRON-UTILIZATION PERIPLASMIC PROTEIN"/>
    <property type="match status" value="1"/>
</dbReference>
<comment type="caution">
    <text evidence="4">The sequence shown here is derived from an EMBL/GenBank/DDBJ whole genome shotgun (WGS) entry which is preliminary data.</text>
</comment>
<keyword evidence="5" id="KW-1185">Reference proteome</keyword>
<evidence type="ECO:0000256" key="1">
    <source>
        <dbReference type="ARBA" id="ARBA00008520"/>
    </source>
</evidence>
<dbReference type="Pfam" id="PF13416">
    <property type="entry name" value="SBP_bac_8"/>
    <property type="match status" value="1"/>
</dbReference>
<sequence>MKAFDMKAKWAPSLALMAVAVAGCSQKNEGEQAAVAKAEEAAPAAVAEAPVVTVYSSRKEHLIKPLFDKYTAETGVDVRYVTDKAGPLMARLSAEGESTPADMFMTVDAGNLWQASNKGLFASLSSESLEASVPSHLQAENNDWFGLSIRARTIVYSTERVKPEDLSTYEALANEEWKGRLCLRTSKKVYNQSLVATMIQTLGEEKTEEIVEGWVANLATEPFSNDTKAMEAVAAGQCDATIVNTYYFGRLKKKKPDVALALFWPNQEGRGVHVNISGAGITKHAKQPEEAQKLLEWLASDKAQGQFAELNHEYPVNALVKPSAEVQAWGEFKADLVNVEAAGKLQADAVKLMDRAGYR</sequence>
<gene>
    <name evidence="4" type="ORF">HNR48_004170</name>
</gene>
<comment type="similarity">
    <text evidence="1">Belongs to the bacterial solute-binding protein 1 family.</text>
</comment>
<dbReference type="GO" id="GO:0046872">
    <property type="term" value="F:metal ion binding"/>
    <property type="evidence" value="ECO:0007669"/>
    <property type="project" value="UniProtKB-KW"/>
</dbReference>
<keyword evidence="3" id="KW-0408">Iron</keyword>
<dbReference type="Proteomes" id="UP000528457">
    <property type="component" value="Unassembled WGS sequence"/>
</dbReference>
<dbReference type="EMBL" id="JACHHT010000005">
    <property type="protein sequence ID" value="MBB6523855.1"/>
    <property type="molecule type" value="Genomic_DNA"/>
</dbReference>
<protein>
    <submittedName>
        <fullName evidence="4">Iron(III) transport system substrate-binding protein</fullName>
    </submittedName>
</protein>
<evidence type="ECO:0000313" key="4">
    <source>
        <dbReference type="EMBL" id="MBB6523855.1"/>
    </source>
</evidence>
<name>A0A7X0JYF0_9GAMM</name>
<dbReference type="PIRSF" id="PIRSF002825">
    <property type="entry name" value="CfbpA"/>
    <property type="match status" value="1"/>
</dbReference>
<organism evidence="4 5">
    <name type="scientific">Pseudoteredinibacter isoporae</name>
    <dbReference type="NCBI Taxonomy" id="570281"/>
    <lineage>
        <taxon>Bacteria</taxon>
        <taxon>Pseudomonadati</taxon>
        <taxon>Pseudomonadota</taxon>
        <taxon>Gammaproteobacteria</taxon>
        <taxon>Cellvibrionales</taxon>
        <taxon>Cellvibrionaceae</taxon>
        <taxon>Pseudoteredinibacter</taxon>
    </lineage>
</organism>
<dbReference type="FunCoup" id="A0A7X0JYF0">
    <property type="interactions" value="41"/>
</dbReference>
<dbReference type="AlphaFoldDB" id="A0A7X0JYF0"/>
<dbReference type="PANTHER" id="PTHR30006">
    <property type="entry name" value="THIAMINE-BINDING PERIPLASMIC PROTEIN-RELATED"/>
    <property type="match status" value="1"/>
</dbReference>
<evidence type="ECO:0000256" key="2">
    <source>
        <dbReference type="ARBA" id="ARBA00022729"/>
    </source>
</evidence>
<keyword evidence="2" id="KW-0732">Signal</keyword>
<dbReference type="GO" id="GO:0030288">
    <property type="term" value="C:outer membrane-bounded periplasmic space"/>
    <property type="evidence" value="ECO:0007669"/>
    <property type="project" value="TreeGrafter"/>
</dbReference>
<dbReference type="InterPro" id="IPR026045">
    <property type="entry name" value="Ferric-bd"/>
</dbReference>
<accession>A0A7X0JYF0</accession>
<dbReference type="PROSITE" id="PS51257">
    <property type="entry name" value="PROKAR_LIPOPROTEIN"/>
    <property type="match status" value="1"/>
</dbReference>
<dbReference type="InterPro" id="IPR006059">
    <property type="entry name" value="SBP"/>
</dbReference>
<proteinExistence type="inferred from homology"/>